<dbReference type="GO" id="GO:0016903">
    <property type="term" value="F:oxidoreductase activity, acting on the aldehyde or oxo group of donors"/>
    <property type="evidence" value="ECO:0007669"/>
    <property type="project" value="InterPro"/>
</dbReference>
<dbReference type="AlphaFoldDB" id="A0A9D9EL84"/>
<evidence type="ECO:0000313" key="4">
    <source>
        <dbReference type="Proteomes" id="UP000823637"/>
    </source>
</evidence>
<accession>A0A9D9EL84</accession>
<dbReference type="InterPro" id="IPR019752">
    <property type="entry name" value="Pyrv/ketoisovalerate_OxRed_cat"/>
</dbReference>
<dbReference type="InterPro" id="IPR002869">
    <property type="entry name" value="Pyrv_flavodox_OxRed_cen"/>
</dbReference>
<dbReference type="Gene3D" id="3.40.920.10">
    <property type="entry name" value="Pyruvate-ferredoxin oxidoreductase, PFOR, domain III"/>
    <property type="match status" value="1"/>
</dbReference>
<feature type="domain" description="Pyruvate/ketoisovalerate oxidoreductase catalytic" evidence="2">
    <location>
        <begin position="11"/>
        <end position="187"/>
    </location>
</feature>
<keyword evidence="1" id="KW-0560">Oxidoreductase</keyword>
<protein>
    <submittedName>
        <fullName evidence="3">Indolepyruvate oxidoreductase subunit beta</fullName>
    </submittedName>
</protein>
<dbReference type="InterPro" id="IPR052198">
    <property type="entry name" value="IorB_Oxidoreductase"/>
</dbReference>
<dbReference type="Proteomes" id="UP000823637">
    <property type="component" value="Unassembled WGS sequence"/>
</dbReference>
<dbReference type="SUPFAM" id="SSF53323">
    <property type="entry name" value="Pyruvate-ferredoxin oxidoreductase, PFOR, domain III"/>
    <property type="match status" value="1"/>
</dbReference>
<dbReference type="NCBIfam" id="NF005324">
    <property type="entry name" value="PRK06853.1-4"/>
    <property type="match status" value="1"/>
</dbReference>
<dbReference type="Pfam" id="PF01558">
    <property type="entry name" value="POR"/>
    <property type="match status" value="1"/>
</dbReference>
<evidence type="ECO:0000313" key="3">
    <source>
        <dbReference type="EMBL" id="MBO8447219.1"/>
    </source>
</evidence>
<name>A0A9D9EL84_9BACT</name>
<reference evidence="3" key="1">
    <citation type="submission" date="2020-10" db="EMBL/GenBank/DDBJ databases">
        <authorList>
            <person name="Gilroy R."/>
        </authorList>
    </citation>
    <scope>NUCLEOTIDE SEQUENCE</scope>
    <source>
        <strain evidence="3">D3-1215</strain>
    </source>
</reference>
<reference evidence="3" key="2">
    <citation type="journal article" date="2021" name="PeerJ">
        <title>Extensive microbial diversity within the chicken gut microbiome revealed by metagenomics and culture.</title>
        <authorList>
            <person name="Gilroy R."/>
            <person name="Ravi A."/>
            <person name="Getino M."/>
            <person name="Pursley I."/>
            <person name="Horton D.L."/>
            <person name="Alikhan N.F."/>
            <person name="Baker D."/>
            <person name="Gharbi K."/>
            <person name="Hall N."/>
            <person name="Watson M."/>
            <person name="Adriaenssens E.M."/>
            <person name="Foster-Nyarko E."/>
            <person name="Jarju S."/>
            <person name="Secka A."/>
            <person name="Antonio M."/>
            <person name="Oren A."/>
            <person name="Chaudhuri R.R."/>
            <person name="La Ragione R."/>
            <person name="Hildebrand F."/>
            <person name="Pallen M.J."/>
        </authorList>
    </citation>
    <scope>NUCLEOTIDE SEQUENCE</scope>
    <source>
        <strain evidence="3">D3-1215</strain>
    </source>
</reference>
<dbReference type="EMBL" id="JADIMR010000087">
    <property type="protein sequence ID" value="MBO8447219.1"/>
    <property type="molecule type" value="Genomic_DNA"/>
</dbReference>
<proteinExistence type="predicted"/>
<organism evidence="3 4">
    <name type="scientific">Candidatus Enterocola intestinipullorum</name>
    <dbReference type="NCBI Taxonomy" id="2840783"/>
    <lineage>
        <taxon>Bacteria</taxon>
        <taxon>Pseudomonadati</taxon>
        <taxon>Bacteroidota</taxon>
        <taxon>Bacteroidia</taxon>
        <taxon>Bacteroidales</taxon>
        <taxon>Candidatus Enterocola</taxon>
    </lineage>
</organism>
<comment type="caution">
    <text evidence="3">The sequence shown here is derived from an EMBL/GenBank/DDBJ whole genome shotgun (WGS) entry which is preliminary data.</text>
</comment>
<evidence type="ECO:0000259" key="2">
    <source>
        <dbReference type="Pfam" id="PF01558"/>
    </source>
</evidence>
<dbReference type="PANTHER" id="PTHR43854:SF1">
    <property type="entry name" value="INDOLEPYRUVATE OXIDOREDUCTASE SUBUNIT IORB"/>
    <property type="match status" value="1"/>
</dbReference>
<gene>
    <name evidence="3" type="ORF">IAC32_05700</name>
</gene>
<evidence type="ECO:0000256" key="1">
    <source>
        <dbReference type="ARBA" id="ARBA00023002"/>
    </source>
</evidence>
<sequence length="194" mass="21115">MKKDIILSGVGGQGILSIAAVIGEAALQQGLYMKQSEVHGMSQRGGDVQSNLRISDSPIASDLIPKGNADLILSMEPMEALRYLPYMNENGWIVSSSTCFKNIPDYPADVQIIDEIKKCPNHVLVDAEEIAKQCGNTRGANIVLVGAALPFLDMPVETVENAIRYIFSRKGEQVVEANLAAMRAGYDHSMKHKQ</sequence>
<dbReference type="PANTHER" id="PTHR43854">
    <property type="entry name" value="INDOLEPYRUVATE OXIDOREDUCTASE SUBUNIT IORB"/>
    <property type="match status" value="1"/>
</dbReference>